<evidence type="ECO:0000313" key="3">
    <source>
        <dbReference type="Proteomes" id="UP000008022"/>
    </source>
</evidence>
<proteinExistence type="predicted"/>
<reference evidence="3" key="1">
    <citation type="submission" date="2013-06" db="EMBL/GenBank/DDBJ databases">
        <authorList>
            <person name="Zhao Q."/>
        </authorList>
    </citation>
    <scope>NUCLEOTIDE SEQUENCE</scope>
    <source>
        <strain evidence="3">cv. W1943</strain>
    </source>
</reference>
<accession>A0A0E0RET4</accession>
<dbReference type="AlphaFoldDB" id="A0A0E0RET4"/>
<evidence type="ECO:0000313" key="2">
    <source>
        <dbReference type="EnsemblPlants" id="ORUFI12G06100.1"/>
    </source>
</evidence>
<evidence type="ECO:0000256" key="1">
    <source>
        <dbReference type="SAM" id="MobiDB-lite"/>
    </source>
</evidence>
<dbReference type="EnsemblPlants" id="ORUFI12G06100.1">
    <property type="protein sequence ID" value="ORUFI12G06100.1"/>
    <property type="gene ID" value="ORUFI12G06100"/>
</dbReference>
<sequence length="253" mass="28056">MENEIKTLQVVKFSGVYYTLPLHLVAPAVQHVLGRKTTILRMRGATLDENNMLHLEIEFLSRHAAMKAMEHCNDIDPRHKRYIQVKWNDTNLDVSANNEEPVLQELSYLEPQPDSTEEKKVHDGPDVMGGEQLRSPQLVHDRREQMRRVLRCHGLHQFIRRGVVCLDGGDPECDLHPAIVGKQGWSGKTAAAVMVDELDGEEKVVGGEVEVLRSAGGEVGDGVEDDVGDGVGEAKAVSDRADAVDDLRDLLEG</sequence>
<keyword evidence="3" id="KW-1185">Reference proteome</keyword>
<feature type="region of interest" description="Disordered" evidence="1">
    <location>
        <begin position="112"/>
        <end position="132"/>
    </location>
</feature>
<name>A0A0E0RET4_ORYRU</name>
<feature type="compositionally biased region" description="Basic and acidic residues" evidence="1">
    <location>
        <begin position="116"/>
        <end position="125"/>
    </location>
</feature>
<dbReference type="HOGENOM" id="CLU_1100002_0_0_1"/>
<reference evidence="2" key="2">
    <citation type="submission" date="2015-06" db="UniProtKB">
        <authorList>
            <consortium name="EnsemblPlants"/>
        </authorList>
    </citation>
    <scope>IDENTIFICATION</scope>
</reference>
<protein>
    <submittedName>
        <fullName evidence="2">Uncharacterized protein</fullName>
    </submittedName>
</protein>
<dbReference type="OMA" id="MEHCNDI"/>
<dbReference type="Gramene" id="ORUFI12G06100.1">
    <property type="protein sequence ID" value="ORUFI12G06100.1"/>
    <property type="gene ID" value="ORUFI12G06100"/>
</dbReference>
<organism evidence="2 3">
    <name type="scientific">Oryza rufipogon</name>
    <name type="common">Brownbeard rice</name>
    <name type="synonym">Asian wild rice</name>
    <dbReference type="NCBI Taxonomy" id="4529"/>
    <lineage>
        <taxon>Eukaryota</taxon>
        <taxon>Viridiplantae</taxon>
        <taxon>Streptophyta</taxon>
        <taxon>Embryophyta</taxon>
        <taxon>Tracheophyta</taxon>
        <taxon>Spermatophyta</taxon>
        <taxon>Magnoliopsida</taxon>
        <taxon>Liliopsida</taxon>
        <taxon>Poales</taxon>
        <taxon>Poaceae</taxon>
        <taxon>BOP clade</taxon>
        <taxon>Oryzoideae</taxon>
        <taxon>Oryzeae</taxon>
        <taxon>Oryzinae</taxon>
        <taxon>Oryza</taxon>
    </lineage>
</organism>
<dbReference type="Proteomes" id="UP000008022">
    <property type="component" value="Unassembled WGS sequence"/>
</dbReference>